<proteinExistence type="predicted"/>
<feature type="compositionally biased region" description="Polar residues" evidence="1">
    <location>
        <begin position="226"/>
        <end position="241"/>
    </location>
</feature>
<feature type="compositionally biased region" description="Low complexity" evidence="1">
    <location>
        <begin position="158"/>
        <end position="167"/>
    </location>
</feature>
<feature type="region of interest" description="Disordered" evidence="1">
    <location>
        <begin position="122"/>
        <end position="185"/>
    </location>
</feature>
<feature type="compositionally biased region" description="Basic and acidic residues" evidence="1">
    <location>
        <begin position="146"/>
        <end position="157"/>
    </location>
</feature>
<reference evidence="2" key="1">
    <citation type="submission" date="2022-08" db="EMBL/GenBank/DDBJ databases">
        <authorList>
            <consortium name="DOE Joint Genome Institute"/>
            <person name="Min B."/>
            <person name="Riley R."/>
            <person name="Sierra-Patev S."/>
            <person name="Naranjo-Ortiz M."/>
            <person name="Looney B."/>
            <person name="Konkel Z."/>
            <person name="Slot J.C."/>
            <person name="Sakamoto Y."/>
            <person name="Steenwyk J.L."/>
            <person name="Rokas A."/>
            <person name="Carro J."/>
            <person name="Camarero S."/>
            <person name="Ferreira P."/>
            <person name="Molpeceres G."/>
            <person name="Ruiz-Duenas F.J."/>
            <person name="Serrano A."/>
            <person name="Henrissat B."/>
            <person name="Drula E."/>
            <person name="Hughes K.W."/>
            <person name="Mata J.L."/>
            <person name="Ishikawa N.K."/>
            <person name="Vargas-Isla R."/>
            <person name="Ushijima S."/>
            <person name="Smith C.A."/>
            <person name="Ahrendt S."/>
            <person name="Andreopoulos W."/>
            <person name="He G."/>
            <person name="Labutti K."/>
            <person name="Lipzen A."/>
            <person name="Ng V."/>
            <person name="Sandor L."/>
            <person name="Barry K."/>
            <person name="Martinez A.T."/>
            <person name="Xiao Y."/>
            <person name="Gibbons J.G."/>
            <person name="Terashima K."/>
            <person name="Hibbett D.S."/>
            <person name="Grigoriev I.V."/>
        </authorList>
    </citation>
    <scope>NUCLEOTIDE SEQUENCE</scope>
    <source>
        <strain evidence="2">TFB9207</strain>
    </source>
</reference>
<name>A0AA38UCV7_9AGAR</name>
<sequence>MAITGLEVPAIIAVARLLKSKLQSHLQSTAELHEHATAILNDRTLLALLQKLYELNTEMAARNSKRYERARELCESIETYQGARNTLTRYKKARDGYLLAIEYEAHVEKNTADALQKALREENLRTSAQETSYPSTGRSSSVEISDYDHLNSKEREAQSQQQQHAAAKPSGHLHRSFSFGIHSHDRGTPENPIMFLSADCLPDRIPEGIIYGTIVIGGKSNLGSVNVGQENSREQVASQRSPVEDHDMSEGSQHIKNEEPESSYGKRGSNSHDTSDSKDVAEAARVVVTAITTYDDEDDDDRAISIATSFTFDLDSEGNNGKGLSNDENYDSDEDEDSEVNESDYESFESEDDENKREEAVDDDLEA</sequence>
<comment type="caution">
    <text evidence="2">The sequence shown here is derived from an EMBL/GenBank/DDBJ whole genome shotgun (WGS) entry which is preliminary data.</text>
</comment>
<protein>
    <submittedName>
        <fullName evidence="2">Uncharacterized protein</fullName>
    </submittedName>
</protein>
<dbReference type="AlphaFoldDB" id="A0AA38UCV7"/>
<feature type="region of interest" description="Disordered" evidence="1">
    <location>
        <begin position="226"/>
        <end position="281"/>
    </location>
</feature>
<gene>
    <name evidence="2" type="ORF">F5878DRAFT_662131</name>
</gene>
<dbReference type="EMBL" id="MU806249">
    <property type="protein sequence ID" value="KAJ3837389.1"/>
    <property type="molecule type" value="Genomic_DNA"/>
</dbReference>
<evidence type="ECO:0000313" key="2">
    <source>
        <dbReference type="EMBL" id="KAJ3837389.1"/>
    </source>
</evidence>
<dbReference type="Proteomes" id="UP001163846">
    <property type="component" value="Unassembled WGS sequence"/>
</dbReference>
<feature type="compositionally biased region" description="Basic and acidic residues" evidence="1">
    <location>
        <begin position="242"/>
        <end position="259"/>
    </location>
</feature>
<feature type="compositionally biased region" description="Acidic residues" evidence="1">
    <location>
        <begin position="328"/>
        <end position="353"/>
    </location>
</feature>
<evidence type="ECO:0000313" key="3">
    <source>
        <dbReference type="Proteomes" id="UP001163846"/>
    </source>
</evidence>
<evidence type="ECO:0000256" key="1">
    <source>
        <dbReference type="SAM" id="MobiDB-lite"/>
    </source>
</evidence>
<feature type="region of interest" description="Disordered" evidence="1">
    <location>
        <begin position="310"/>
        <end position="367"/>
    </location>
</feature>
<feature type="compositionally biased region" description="Polar residues" evidence="1">
    <location>
        <begin position="310"/>
        <end position="323"/>
    </location>
</feature>
<organism evidence="2 3">
    <name type="scientific">Lentinula raphanica</name>
    <dbReference type="NCBI Taxonomy" id="153919"/>
    <lineage>
        <taxon>Eukaryota</taxon>
        <taxon>Fungi</taxon>
        <taxon>Dikarya</taxon>
        <taxon>Basidiomycota</taxon>
        <taxon>Agaricomycotina</taxon>
        <taxon>Agaricomycetes</taxon>
        <taxon>Agaricomycetidae</taxon>
        <taxon>Agaricales</taxon>
        <taxon>Marasmiineae</taxon>
        <taxon>Omphalotaceae</taxon>
        <taxon>Lentinula</taxon>
    </lineage>
</organism>
<feature type="compositionally biased region" description="Polar residues" evidence="1">
    <location>
        <begin position="125"/>
        <end position="143"/>
    </location>
</feature>
<keyword evidence="3" id="KW-1185">Reference proteome</keyword>
<accession>A0AA38UCV7</accession>